<feature type="transmembrane region" description="Helical" evidence="1">
    <location>
        <begin position="126"/>
        <end position="146"/>
    </location>
</feature>
<proteinExistence type="predicted"/>
<evidence type="ECO:0000259" key="2">
    <source>
        <dbReference type="Pfam" id="PF20152"/>
    </source>
</evidence>
<dbReference type="OrthoDB" id="2971182at2759"/>
<dbReference type="PANTHER" id="PTHR40465:SF1">
    <property type="entry name" value="DUF6534 DOMAIN-CONTAINING PROTEIN"/>
    <property type="match status" value="1"/>
</dbReference>
<accession>A0A166RPC5</accession>
<dbReference type="AlphaFoldDB" id="A0A166RPC5"/>
<feature type="domain" description="DUF6534" evidence="2">
    <location>
        <begin position="175"/>
        <end position="259"/>
    </location>
</feature>
<evidence type="ECO:0000256" key="1">
    <source>
        <dbReference type="SAM" id="Phobius"/>
    </source>
</evidence>
<protein>
    <recommendedName>
        <fullName evidence="2">DUF6534 domain-containing protein</fullName>
    </recommendedName>
</protein>
<feature type="transmembrane region" description="Helical" evidence="1">
    <location>
        <begin position="94"/>
        <end position="114"/>
    </location>
</feature>
<dbReference type="STRING" id="436010.A0A166RPC5"/>
<reference evidence="3" key="1">
    <citation type="journal article" date="2016" name="Mol. Biol. Evol.">
        <title>Comparative Genomics of Early-Diverging Mushroom-Forming Fungi Provides Insights into the Origins of Lignocellulose Decay Capabilities.</title>
        <authorList>
            <person name="Nagy L.G."/>
            <person name="Riley R."/>
            <person name="Tritt A."/>
            <person name="Adam C."/>
            <person name="Daum C."/>
            <person name="Floudas D."/>
            <person name="Sun H."/>
            <person name="Yadav J.S."/>
            <person name="Pangilinan J."/>
            <person name="Larsson K.H."/>
            <person name="Matsuura K."/>
            <person name="Barry K."/>
            <person name="Labutti K."/>
            <person name="Kuo R."/>
            <person name="Ohm R.A."/>
            <person name="Bhattacharya S.S."/>
            <person name="Shirouzu T."/>
            <person name="Yoshinaga Y."/>
            <person name="Martin F.M."/>
            <person name="Grigoriev I.V."/>
            <person name="Hibbett D.S."/>
        </authorList>
    </citation>
    <scope>NUCLEOTIDE SEQUENCE [LARGE SCALE GENOMIC DNA]</scope>
    <source>
        <strain evidence="3">CBS 109695</strain>
    </source>
</reference>
<dbReference type="PANTHER" id="PTHR40465">
    <property type="entry name" value="CHROMOSOME 1, WHOLE GENOME SHOTGUN SEQUENCE"/>
    <property type="match status" value="1"/>
</dbReference>
<feature type="transmembrane region" description="Helical" evidence="1">
    <location>
        <begin position="12"/>
        <end position="38"/>
    </location>
</feature>
<keyword evidence="1" id="KW-0472">Membrane</keyword>
<keyword evidence="1" id="KW-1133">Transmembrane helix</keyword>
<dbReference type="EMBL" id="KV417503">
    <property type="protein sequence ID" value="KZP28497.1"/>
    <property type="molecule type" value="Genomic_DNA"/>
</dbReference>
<dbReference type="InterPro" id="IPR045339">
    <property type="entry name" value="DUF6534"/>
</dbReference>
<feature type="transmembrane region" description="Helical" evidence="1">
    <location>
        <begin position="166"/>
        <end position="189"/>
    </location>
</feature>
<dbReference type="Pfam" id="PF20152">
    <property type="entry name" value="DUF6534"/>
    <property type="match status" value="1"/>
</dbReference>
<name>A0A166RPC5_9AGAM</name>
<sequence length="261" mass="28978">MGQPDGLSNIHIPGLIGLIICLSLYGITLSQTIYFFISFSQSQETAMSKLLVYGLGVADTIHAYMVCSVFWDMFILRRLPQSNNLHSFVLPWEMGMAFLIAAVMILVVQMFFCMRVWIFSNKQWPLVIIIGVSSLVQFATGLQSAIRMLSNSQVTHVLGGHRRETTQIQLICGIICVGTISCSLVYYLNARRSGMPWSEPVVSKLIAFAINTGSFLCVVTIGNLILFQFDPASAAIGPHIFLCQLYANTLNAALNSRKRLR</sequence>
<feature type="transmembrane region" description="Helical" evidence="1">
    <location>
        <begin position="50"/>
        <end position="74"/>
    </location>
</feature>
<organism evidence="3">
    <name type="scientific">Athelia psychrophila</name>
    <dbReference type="NCBI Taxonomy" id="1759441"/>
    <lineage>
        <taxon>Eukaryota</taxon>
        <taxon>Fungi</taxon>
        <taxon>Dikarya</taxon>
        <taxon>Basidiomycota</taxon>
        <taxon>Agaricomycotina</taxon>
        <taxon>Agaricomycetes</taxon>
        <taxon>Agaricomycetidae</taxon>
        <taxon>Atheliales</taxon>
        <taxon>Atheliaceae</taxon>
        <taxon>Athelia</taxon>
    </lineage>
</organism>
<feature type="transmembrane region" description="Helical" evidence="1">
    <location>
        <begin position="232"/>
        <end position="254"/>
    </location>
</feature>
<keyword evidence="1" id="KW-0812">Transmembrane</keyword>
<gene>
    <name evidence="3" type="ORF">FIBSPDRAFT_1039608</name>
</gene>
<feature type="non-terminal residue" evidence="3">
    <location>
        <position position="261"/>
    </location>
</feature>
<evidence type="ECO:0000313" key="3">
    <source>
        <dbReference type="EMBL" id="KZP28497.1"/>
    </source>
</evidence>
<feature type="transmembrane region" description="Helical" evidence="1">
    <location>
        <begin position="201"/>
        <end position="226"/>
    </location>
</feature>